<evidence type="ECO:0000256" key="6">
    <source>
        <dbReference type="ARBA" id="ARBA00023136"/>
    </source>
</evidence>
<sequence length="389" mass="43874">MLFLDTHHQACPIDLFRKRMLSYITIKHFSLAPSCPDLSEIIMAATFPMVVWSFDLSTFMSQFLVSWTNGTSQASYALLFDKSGQEHFLDGNNSLAGEMFVFESTFSVYNCSDPALVVKTAATTDIRDIIMIATTQCVVNMTQAVSQLRLPSTRFRWLLYPTDAPPGPNLQLCAGLESFCDQVKPLVLVERGKPQNRPVDLETKLLNFAEHSLDIFNEAISTQSNPSNCSLTCSEDCYRCQKLFQERLNQIKGQTYEMFPDVSEAERRGITFDIYRLTSNGNVQIGNWSAARGLSLRDRAYPNNFTDTKLTVVVVVEPPFVFKNDEDPANVFYYGYSVDVLEEIAKKVGFEYELVECSPGSYGTLQDGQWTGCIGNVVRGVRRYEAFPF</sequence>
<keyword evidence="8" id="KW-0325">Glycoprotein</keyword>
<dbReference type="AlphaFoldDB" id="A0AAV4ID13"/>
<feature type="domain" description="Ionotropic glutamate receptor L-glutamate and glycine-binding" evidence="11">
    <location>
        <begin position="319"/>
        <end position="379"/>
    </location>
</feature>
<keyword evidence="6" id="KW-0472">Membrane</keyword>
<keyword evidence="9" id="KW-1071">Ligand-gated ion channel</keyword>
<keyword evidence="4" id="KW-1133">Transmembrane helix</keyword>
<keyword evidence="3" id="KW-0812">Transmembrane</keyword>
<keyword evidence="5" id="KW-0406">Ion transport</keyword>
<protein>
    <submittedName>
        <fullName evidence="12">Glutamate receptor ionotropic, kainate 4</fullName>
    </submittedName>
</protein>
<dbReference type="GO" id="GO:0015276">
    <property type="term" value="F:ligand-gated monoatomic ion channel activity"/>
    <property type="evidence" value="ECO:0007669"/>
    <property type="project" value="InterPro"/>
</dbReference>
<accession>A0AAV4ID13</accession>
<evidence type="ECO:0000259" key="11">
    <source>
        <dbReference type="SMART" id="SM00918"/>
    </source>
</evidence>
<dbReference type="InterPro" id="IPR019594">
    <property type="entry name" value="Glu/Gly-bd"/>
</dbReference>
<dbReference type="Gene3D" id="3.40.190.10">
    <property type="entry name" value="Periplasmic binding protein-like II"/>
    <property type="match status" value="1"/>
</dbReference>
<organism evidence="12 13">
    <name type="scientific">Elysia marginata</name>
    <dbReference type="NCBI Taxonomy" id="1093978"/>
    <lineage>
        <taxon>Eukaryota</taxon>
        <taxon>Metazoa</taxon>
        <taxon>Spiralia</taxon>
        <taxon>Lophotrochozoa</taxon>
        <taxon>Mollusca</taxon>
        <taxon>Gastropoda</taxon>
        <taxon>Heterobranchia</taxon>
        <taxon>Euthyneura</taxon>
        <taxon>Panpulmonata</taxon>
        <taxon>Sacoglossa</taxon>
        <taxon>Placobranchoidea</taxon>
        <taxon>Plakobranchidae</taxon>
        <taxon>Elysia</taxon>
    </lineage>
</organism>
<proteinExistence type="predicted"/>
<evidence type="ECO:0000256" key="3">
    <source>
        <dbReference type="ARBA" id="ARBA00022692"/>
    </source>
</evidence>
<dbReference type="SMART" id="SM00918">
    <property type="entry name" value="Lig_chan-Glu_bd"/>
    <property type="match status" value="1"/>
</dbReference>
<evidence type="ECO:0000256" key="9">
    <source>
        <dbReference type="ARBA" id="ARBA00023286"/>
    </source>
</evidence>
<comment type="caution">
    <text evidence="12">The sequence shown here is derived from an EMBL/GenBank/DDBJ whole genome shotgun (WGS) entry which is preliminary data.</text>
</comment>
<evidence type="ECO:0000313" key="13">
    <source>
        <dbReference type="Proteomes" id="UP000762676"/>
    </source>
</evidence>
<keyword evidence="2" id="KW-0813">Transport</keyword>
<dbReference type="SUPFAM" id="SSF53850">
    <property type="entry name" value="Periplasmic binding protein-like II"/>
    <property type="match status" value="1"/>
</dbReference>
<dbReference type="Pfam" id="PF10613">
    <property type="entry name" value="Lig_chan-Glu_bd"/>
    <property type="match status" value="1"/>
</dbReference>
<dbReference type="Proteomes" id="UP000762676">
    <property type="component" value="Unassembled WGS sequence"/>
</dbReference>
<reference evidence="12 13" key="1">
    <citation type="journal article" date="2021" name="Elife">
        <title>Chloroplast acquisition without the gene transfer in kleptoplastic sea slugs, Plakobranchus ocellatus.</title>
        <authorList>
            <person name="Maeda T."/>
            <person name="Takahashi S."/>
            <person name="Yoshida T."/>
            <person name="Shimamura S."/>
            <person name="Takaki Y."/>
            <person name="Nagai Y."/>
            <person name="Toyoda A."/>
            <person name="Suzuki Y."/>
            <person name="Arimoto A."/>
            <person name="Ishii H."/>
            <person name="Satoh N."/>
            <person name="Nishiyama T."/>
            <person name="Hasebe M."/>
            <person name="Maruyama T."/>
            <person name="Minagawa J."/>
            <person name="Obokata J."/>
            <person name="Shigenobu S."/>
        </authorList>
    </citation>
    <scope>NUCLEOTIDE SEQUENCE [LARGE SCALE GENOMIC DNA]</scope>
</reference>
<evidence type="ECO:0000256" key="8">
    <source>
        <dbReference type="ARBA" id="ARBA00023180"/>
    </source>
</evidence>
<dbReference type="GO" id="GO:0016020">
    <property type="term" value="C:membrane"/>
    <property type="evidence" value="ECO:0007669"/>
    <property type="project" value="UniProtKB-SubCell"/>
</dbReference>
<evidence type="ECO:0000256" key="1">
    <source>
        <dbReference type="ARBA" id="ARBA00004141"/>
    </source>
</evidence>
<evidence type="ECO:0000256" key="7">
    <source>
        <dbReference type="ARBA" id="ARBA00023170"/>
    </source>
</evidence>
<keyword evidence="7 12" id="KW-0675">Receptor</keyword>
<keyword evidence="10" id="KW-0407">Ion channel</keyword>
<gene>
    <name evidence="12" type="ORF">ElyMa_006591300</name>
</gene>
<evidence type="ECO:0000256" key="4">
    <source>
        <dbReference type="ARBA" id="ARBA00022989"/>
    </source>
</evidence>
<dbReference type="EMBL" id="BMAT01013245">
    <property type="protein sequence ID" value="GFS08299.1"/>
    <property type="molecule type" value="Genomic_DNA"/>
</dbReference>
<evidence type="ECO:0000256" key="10">
    <source>
        <dbReference type="ARBA" id="ARBA00023303"/>
    </source>
</evidence>
<comment type="subcellular location">
    <subcellularLocation>
        <location evidence="1">Membrane</location>
        <topology evidence="1">Multi-pass membrane protein</topology>
    </subcellularLocation>
</comment>
<evidence type="ECO:0000256" key="2">
    <source>
        <dbReference type="ARBA" id="ARBA00022448"/>
    </source>
</evidence>
<name>A0AAV4ID13_9GAST</name>
<evidence type="ECO:0000313" key="12">
    <source>
        <dbReference type="EMBL" id="GFS08299.1"/>
    </source>
</evidence>
<keyword evidence="13" id="KW-1185">Reference proteome</keyword>
<evidence type="ECO:0000256" key="5">
    <source>
        <dbReference type="ARBA" id="ARBA00023065"/>
    </source>
</evidence>